<dbReference type="InterPro" id="IPR013087">
    <property type="entry name" value="Znf_C2H2_type"/>
</dbReference>
<keyword evidence="2" id="KW-0808">Transferase</keyword>
<keyword evidence="6" id="KW-1133">Transmembrane helix</keyword>
<dbReference type="GO" id="GO:0006400">
    <property type="term" value="P:tRNA modification"/>
    <property type="evidence" value="ECO:0007669"/>
    <property type="project" value="TreeGrafter"/>
</dbReference>
<dbReference type="SUPFAM" id="SSF57667">
    <property type="entry name" value="beta-beta-alpha zinc fingers"/>
    <property type="match status" value="1"/>
</dbReference>
<dbReference type="Gene3D" id="3.40.50.300">
    <property type="entry name" value="P-loop containing nucleotide triphosphate hydrolases"/>
    <property type="match status" value="1"/>
</dbReference>
<dbReference type="Pfam" id="PF01715">
    <property type="entry name" value="IPPT"/>
    <property type="match status" value="1"/>
</dbReference>
<evidence type="ECO:0000256" key="2">
    <source>
        <dbReference type="ARBA" id="ARBA00022679"/>
    </source>
</evidence>
<dbReference type="GO" id="GO:0052381">
    <property type="term" value="F:tRNA dimethylallyltransferase activity"/>
    <property type="evidence" value="ECO:0007669"/>
    <property type="project" value="TreeGrafter"/>
</dbReference>
<dbReference type="InterPro" id="IPR027417">
    <property type="entry name" value="P-loop_NTPase"/>
</dbReference>
<feature type="region of interest" description="Disordered" evidence="5">
    <location>
        <begin position="190"/>
        <end position="210"/>
    </location>
</feature>
<dbReference type="GeneID" id="105359521"/>
<dbReference type="PANTHER" id="PTHR11088">
    <property type="entry name" value="TRNA DIMETHYLALLYLTRANSFERASE"/>
    <property type="match status" value="1"/>
</dbReference>
<reference evidence="9" key="1">
    <citation type="submission" date="2025-08" db="UniProtKB">
        <authorList>
            <consortium name="RefSeq"/>
        </authorList>
    </citation>
    <scope>IDENTIFICATION</scope>
</reference>
<dbReference type="Gene3D" id="3.30.160.60">
    <property type="entry name" value="Classic Zinc Finger"/>
    <property type="match status" value="1"/>
</dbReference>
<dbReference type="RefSeq" id="XP_011494436.1">
    <property type="nucleotide sequence ID" value="XM_011496134.1"/>
</dbReference>
<keyword evidence="8" id="KW-1185">Reference proteome</keyword>
<dbReference type="Proteomes" id="UP000695007">
    <property type="component" value="Unplaced"/>
</dbReference>
<keyword evidence="4" id="KW-0067">ATP-binding</keyword>
<evidence type="ECO:0000313" key="9">
    <source>
        <dbReference type="RefSeq" id="XP_011494436.1"/>
    </source>
</evidence>
<dbReference type="GO" id="GO:0005524">
    <property type="term" value="F:ATP binding"/>
    <property type="evidence" value="ECO:0007669"/>
    <property type="project" value="UniProtKB-KW"/>
</dbReference>
<evidence type="ECO:0000259" key="7">
    <source>
        <dbReference type="SMART" id="SM00451"/>
    </source>
</evidence>
<name>A0AAJ6VL28_9HYME</name>
<dbReference type="GO" id="GO:0005739">
    <property type="term" value="C:mitochondrion"/>
    <property type="evidence" value="ECO:0007669"/>
    <property type="project" value="TreeGrafter"/>
</dbReference>
<evidence type="ECO:0000256" key="6">
    <source>
        <dbReference type="SAM" id="Phobius"/>
    </source>
</evidence>
<keyword evidence="6" id="KW-0812">Transmembrane</keyword>
<dbReference type="InterPro" id="IPR003604">
    <property type="entry name" value="Matrin/U1-like-C_Znf_C2H2"/>
</dbReference>
<evidence type="ECO:0000313" key="8">
    <source>
        <dbReference type="Proteomes" id="UP000695007"/>
    </source>
</evidence>
<sequence length="296" mass="34813">MMEAGLIQELQDFHERYNKDRMKKNELPDYTKGIFQSIGFKEFHKYLILPEEKKDTVLGQKLLNGAIETLKQVTKRYARRQNKWVKNRLLRRLDRQVPPVYSLDSTNVEQWESEVYGKAVEIVLAVMVGEKPHNPPMSIDINNAKYTDSSNVKRHFCEVCQKTLFTDEQWIAHLHGGRHTRTVKKLKKLEKQDGCGEDDPAKRSTKTGNKHEHTENVLAMSLLVLMINYMLLFPRNIVFFLFLGTAVLIPLCNVEMHVEGMKMWRQRKKSKKQAYDLVYIEMFQIFYIMKSDEIRG</sequence>
<keyword evidence="3" id="KW-0547">Nucleotide-binding</keyword>
<evidence type="ECO:0000256" key="5">
    <source>
        <dbReference type="SAM" id="MobiDB-lite"/>
    </source>
</evidence>
<gene>
    <name evidence="9" type="primary">LOC105359521</name>
</gene>
<dbReference type="InterPro" id="IPR039657">
    <property type="entry name" value="Dimethylallyltransferase"/>
</dbReference>
<dbReference type="GO" id="GO:0003676">
    <property type="term" value="F:nucleic acid binding"/>
    <property type="evidence" value="ECO:0007669"/>
    <property type="project" value="InterPro"/>
</dbReference>
<feature type="compositionally biased region" description="Basic and acidic residues" evidence="5">
    <location>
        <begin position="190"/>
        <end position="202"/>
    </location>
</feature>
<dbReference type="KEGG" id="csol:105359521"/>
<organism evidence="8 9">
    <name type="scientific">Ceratosolen solmsi marchali</name>
    <dbReference type="NCBI Taxonomy" id="326594"/>
    <lineage>
        <taxon>Eukaryota</taxon>
        <taxon>Metazoa</taxon>
        <taxon>Ecdysozoa</taxon>
        <taxon>Arthropoda</taxon>
        <taxon>Hexapoda</taxon>
        <taxon>Insecta</taxon>
        <taxon>Pterygota</taxon>
        <taxon>Neoptera</taxon>
        <taxon>Endopterygota</taxon>
        <taxon>Hymenoptera</taxon>
        <taxon>Apocrita</taxon>
        <taxon>Proctotrupomorpha</taxon>
        <taxon>Chalcidoidea</taxon>
        <taxon>Agaonidae</taxon>
        <taxon>Agaoninae</taxon>
        <taxon>Ceratosolen</taxon>
    </lineage>
</organism>
<dbReference type="GO" id="GO:0008270">
    <property type="term" value="F:zinc ion binding"/>
    <property type="evidence" value="ECO:0007669"/>
    <property type="project" value="InterPro"/>
</dbReference>
<keyword evidence="6" id="KW-0472">Membrane</keyword>
<dbReference type="InterPro" id="IPR036236">
    <property type="entry name" value="Znf_C2H2_sf"/>
</dbReference>
<comment type="similarity">
    <text evidence="1">Belongs to the IPP transferase family.</text>
</comment>
<accession>A0AAJ6VL28</accession>
<dbReference type="AlphaFoldDB" id="A0AAJ6VL28"/>
<evidence type="ECO:0000256" key="1">
    <source>
        <dbReference type="ARBA" id="ARBA00005842"/>
    </source>
</evidence>
<evidence type="ECO:0000256" key="4">
    <source>
        <dbReference type="ARBA" id="ARBA00022840"/>
    </source>
</evidence>
<feature type="transmembrane region" description="Helical" evidence="6">
    <location>
        <begin position="237"/>
        <end position="254"/>
    </location>
</feature>
<proteinExistence type="inferred from homology"/>
<dbReference type="SMART" id="SM00451">
    <property type="entry name" value="ZnF_U1"/>
    <property type="match status" value="1"/>
</dbReference>
<dbReference type="PANTHER" id="PTHR11088:SF89">
    <property type="entry name" value="TRNA DIMETHYLALLYLTRANSFERASE"/>
    <property type="match status" value="1"/>
</dbReference>
<protein>
    <submittedName>
        <fullName evidence="9">tRNA dimethylallyltransferase, mitochondrial-like</fullName>
    </submittedName>
</protein>
<feature type="domain" description="U1-type" evidence="7">
    <location>
        <begin position="152"/>
        <end position="186"/>
    </location>
</feature>
<dbReference type="Pfam" id="PF12874">
    <property type="entry name" value="zf-met"/>
    <property type="match status" value="1"/>
</dbReference>
<evidence type="ECO:0000256" key="3">
    <source>
        <dbReference type="ARBA" id="ARBA00022741"/>
    </source>
</evidence>